<dbReference type="FunFam" id="4.10.410.10:FF:000020">
    <property type="entry name" value="Collagen, type VI, alpha 3"/>
    <property type="match status" value="1"/>
</dbReference>
<accession>A0A8D1NRC3</accession>
<comment type="similarity">
    <text evidence="14">Belongs to the VWA-containing collagen family.</text>
</comment>
<evidence type="ECO:0000259" key="18">
    <source>
        <dbReference type="PROSITE" id="PS50234"/>
    </source>
</evidence>
<evidence type="ECO:0000256" key="3">
    <source>
        <dbReference type="ARBA" id="ARBA00022530"/>
    </source>
</evidence>
<dbReference type="Gene3D" id="3.40.50.410">
    <property type="entry name" value="von Willebrand factor, type A domain"/>
    <property type="match status" value="2"/>
</dbReference>
<feature type="region of interest" description="Disordered" evidence="16">
    <location>
        <begin position="737"/>
        <end position="864"/>
    </location>
</feature>
<dbReference type="InterPro" id="IPR002035">
    <property type="entry name" value="VWF_A"/>
</dbReference>
<dbReference type="InterPro" id="IPR020901">
    <property type="entry name" value="Prtase_inh_Kunz-CS"/>
</dbReference>
<evidence type="ECO:0000256" key="14">
    <source>
        <dbReference type="ARBA" id="ARBA00061466"/>
    </source>
</evidence>
<evidence type="ECO:0000256" key="9">
    <source>
        <dbReference type="ARBA" id="ARBA00022900"/>
    </source>
</evidence>
<keyword evidence="9" id="KW-0722">Serine protease inhibitor</keyword>
<dbReference type="CDD" id="cd01450">
    <property type="entry name" value="vWFA_subfamily_ECM"/>
    <property type="match status" value="2"/>
</dbReference>
<dbReference type="PRINTS" id="PR00453">
    <property type="entry name" value="VWFADOMAIN"/>
</dbReference>
<keyword evidence="4" id="KW-0646">Protease inhibitor</keyword>
<dbReference type="Ensembl" id="ENSSSCT00050101713.1">
    <property type="protein sequence ID" value="ENSSSCP00050044277.1"/>
    <property type="gene ID" value="ENSSSCG00050074302.1"/>
</dbReference>
<feature type="domain" description="VWFA" evidence="18">
    <location>
        <begin position="49"/>
        <end position="228"/>
    </location>
</feature>
<keyword evidence="11" id="KW-1015">Disulfide bond</keyword>
<evidence type="ECO:0000256" key="7">
    <source>
        <dbReference type="ARBA" id="ARBA00022869"/>
    </source>
</evidence>
<evidence type="ECO:0000313" key="21">
    <source>
        <dbReference type="Proteomes" id="UP000694571"/>
    </source>
</evidence>
<dbReference type="GO" id="GO:0005581">
    <property type="term" value="C:collagen trimer"/>
    <property type="evidence" value="ECO:0007669"/>
    <property type="project" value="UniProtKB-KW"/>
</dbReference>
<name>A0A8D1NRC3_PIG</name>
<comment type="subcellular location">
    <subcellularLocation>
        <location evidence="1">Secreted</location>
        <location evidence="1">Extracellular space</location>
        <location evidence="1">Extracellular matrix</location>
        <location evidence="1">Basement membrane</location>
    </subcellularLocation>
</comment>
<evidence type="ECO:0000313" key="20">
    <source>
        <dbReference type="Ensembl" id="ENSSSCP00050044277.1"/>
    </source>
</evidence>
<evidence type="ECO:0000256" key="4">
    <source>
        <dbReference type="ARBA" id="ARBA00022690"/>
    </source>
</evidence>
<dbReference type="SUPFAM" id="SSF57362">
    <property type="entry name" value="BPTI-like"/>
    <property type="match status" value="1"/>
</dbReference>
<dbReference type="AlphaFoldDB" id="A0A8D1NRC3"/>
<feature type="domain" description="VWFA" evidence="18">
    <location>
        <begin position="891"/>
        <end position="1071"/>
    </location>
</feature>
<dbReference type="SMART" id="SM00131">
    <property type="entry name" value="KU"/>
    <property type="match status" value="1"/>
</dbReference>
<keyword evidence="10" id="KW-0176">Collagen</keyword>
<dbReference type="PROSITE" id="PS00280">
    <property type="entry name" value="BPTI_KUNITZ_1"/>
    <property type="match status" value="1"/>
</dbReference>
<dbReference type="InterPro" id="IPR036465">
    <property type="entry name" value="vWFA_dom_sf"/>
</dbReference>
<feature type="compositionally biased region" description="Pro residues" evidence="16">
    <location>
        <begin position="347"/>
        <end position="358"/>
    </location>
</feature>
<dbReference type="GO" id="GO:0005604">
    <property type="term" value="C:basement membrane"/>
    <property type="evidence" value="ECO:0007669"/>
    <property type="project" value="UniProtKB-SubCell"/>
</dbReference>
<evidence type="ECO:0000256" key="10">
    <source>
        <dbReference type="ARBA" id="ARBA00023119"/>
    </source>
</evidence>
<dbReference type="PANTHER" id="PTHR24023:SF1082">
    <property type="entry name" value="COLLAGEN TRIPLE HELIX REPEAT"/>
    <property type="match status" value="1"/>
</dbReference>
<comment type="function">
    <text evidence="13">May act as a cell-binding protein.</text>
</comment>
<feature type="compositionally biased region" description="Basic and acidic residues" evidence="16">
    <location>
        <begin position="828"/>
        <end position="846"/>
    </location>
</feature>
<feature type="region of interest" description="Disordered" evidence="16">
    <location>
        <begin position="243"/>
        <end position="636"/>
    </location>
</feature>
<sequence>MWMNKQFVFYLLLLSAFMSKTIYGQKKKGSKSNLLARRNHLQDSTCFIDLIFIVDSSESSKIFLFDKQKDFVDSLSDKLFQLTPVGSLKYDIKLAALQFSSSVQIDPPFSSWKDLHTFKQRVKSMNFIGQGTFSYYAIANATRLLKREGRKDSVKVALLMTDGIDHPKNPDVQSISEDARNAGIIFITIGLSTVVNETKLHLISGNSPGEPILLLNDSTLVDKIQNRLDTLFEKKCERKICECEKGDPGDPGPPGTHGNPGIKGERGPKGNPGDAQKGEPGERGPGGIPGYKGEKGELGECGKPGVKGDKGSPGPYGPKGPRGLQQGVTGPPGDPGPRGFQGNKGEPGPPGPYGPPGAPGIGQQGIKGERGQEGRTGAPGPIGVGEPGQTGPRGPEGAPGERGLPGEGFPGPKGEKGSEGPVGPQGLQGPSIKGDKGDLGPVGPQGPMGIPGIGSQGEQGIQGPIGPPGPQGPPGQGLPGPKGEVGQIGPTGPRGPVGVGVQGPKGEPGSTGLPGQPGVPGEDGAAGKKGEAGLPGARGPEGPPGKGQPGLKGDEGKKGSKGNQGQRGFPGPEGPKGDPGIMGPFGMPGASIPGPPGPKGDRGGPGMPGLKGEPGIAIRGPKGAQGPQGPVGAPGLKGDGYPGVAVSVDLALLPPPFFSSFPSSFLPFPSFHPFLPFSLPSSLLLSFSLFLSFFSFFSLPSFLSLSPFLPFLFSLSFSSCTQDFSKVDLFPLLPSQGPRGLPGPPGPMGLRGVGDTGAKGEPGVRGLPGPSGPRGIGIQGPKGDTGQKGLPGPPGPPGYGLQGIKNEQGPVGFPNSKRVTRLSLPSIKGEHGERGDVGKKGDKGEIGDPGSQGKQGLQGPKGDQGLTKEEIIKLIFEICGCGRKCKETPLELLFVIDSSESVGLENFQIIKNFVKTLTDGVALDLATARIGIINYSHKVEEVAHLTQFSSKDALKRAVDNMQYLGEGTYTATALHAANRMFEASRPEVKKVALVITDGQTDTRDEKNLTDVVKNASDINVEIFVIGVVKKNDPNFEMFHKEMNLIATDPDSEHVYQFDDFITLQDTLKQKLFKKSCEDFESYLFQVLGSPLLEPRFGLSGEELSESTPEPRKEISEYVSVPGAQNRENEPSEPTWTASLATTPLSETTTTPTPPEDQAEVLETRTPRPTLNFEPEKLVHKDPRCLEPLEPGNCGEYVVRWYYDKQVNSCARFWFSGCNGSGNRFNSEKECRKICIQE</sequence>
<evidence type="ECO:0000256" key="6">
    <source>
        <dbReference type="ARBA" id="ARBA00022737"/>
    </source>
</evidence>
<organism evidence="20 21">
    <name type="scientific">Sus scrofa</name>
    <name type="common">Pig</name>
    <dbReference type="NCBI Taxonomy" id="9823"/>
    <lineage>
        <taxon>Eukaryota</taxon>
        <taxon>Metazoa</taxon>
        <taxon>Chordata</taxon>
        <taxon>Craniata</taxon>
        <taxon>Vertebrata</taxon>
        <taxon>Euteleostomi</taxon>
        <taxon>Mammalia</taxon>
        <taxon>Eutheria</taxon>
        <taxon>Laurasiatheria</taxon>
        <taxon>Artiodactyla</taxon>
        <taxon>Suina</taxon>
        <taxon>Suidae</taxon>
        <taxon>Sus</taxon>
    </lineage>
</organism>
<dbReference type="InterPro" id="IPR050149">
    <property type="entry name" value="Collagen_superfamily"/>
</dbReference>
<evidence type="ECO:0000256" key="11">
    <source>
        <dbReference type="ARBA" id="ARBA00023157"/>
    </source>
</evidence>
<dbReference type="Pfam" id="PF00014">
    <property type="entry name" value="Kunitz_BPTI"/>
    <property type="match status" value="1"/>
</dbReference>
<keyword evidence="6" id="KW-0677">Repeat</keyword>
<dbReference type="PROSITE" id="PS50234">
    <property type="entry name" value="VWFA"/>
    <property type="match status" value="2"/>
</dbReference>
<evidence type="ECO:0000256" key="15">
    <source>
        <dbReference type="ARBA" id="ARBA00070674"/>
    </source>
</evidence>
<keyword evidence="7" id="KW-0084">Basement membrane</keyword>
<dbReference type="GO" id="GO:0004867">
    <property type="term" value="F:serine-type endopeptidase inhibitor activity"/>
    <property type="evidence" value="ECO:0007669"/>
    <property type="project" value="UniProtKB-KW"/>
</dbReference>
<dbReference type="SUPFAM" id="SSF53300">
    <property type="entry name" value="vWA-like"/>
    <property type="match status" value="2"/>
</dbReference>
<reference evidence="20" key="1">
    <citation type="submission" date="2025-08" db="UniProtKB">
        <authorList>
            <consortium name="Ensembl"/>
        </authorList>
    </citation>
    <scope>IDENTIFICATION</scope>
</reference>
<evidence type="ECO:0000259" key="19">
    <source>
        <dbReference type="PROSITE" id="PS50279"/>
    </source>
</evidence>
<dbReference type="InterPro" id="IPR008160">
    <property type="entry name" value="Collagen"/>
</dbReference>
<evidence type="ECO:0000256" key="13">
    <source>
        <dbReference type="ARBA" id="ARBA00058139"/>
    </source>
</evidence>
<protein>
    <recommendedName>
        <fullName evidence="15">Collagen alpha-1(XXVIII) chain</fullName>
    </recommendedName>
</protein>
<evidence type="ECO:0000256" key="1">
    <source>
        <dbReference type="ARBA" id="ARBA00004302"/>
    </source>
</evidence>
<evidence type="ECO:0000256" key="8">
    <source>
        <dbReference type="ARBA" id="ARBA00022889"/>
    </source>
</evidence>
<proteinExistence type="inferred from homology"/>
<feature type="compositionally biased region" description="Low complexity" evidence="16">
    <location>
        <begin position="392"/>
        <end position="402"/>
    </location>
</feature>
<dbReference type="Pfam" id="PF00092">
    <property type="entry name" value="VWA"/>
    <property type="match status" value="2"/>
</dbReference>
<dbReference type="Proteomes" id="UP000694571">
    <property type="component" value="Unplaced"/>
</dbReference>
<evidence type="ECO:0000256" key="16">
    <source>
        <dbReference type="SAM" id="MobiDB-lite"/>
    </source>
</evidence>
<dbReference type="FunFam" id="3.40.50.410:FF:000003">
    <property type="entry name" value="Collagen type VI alpha 3 chain"/>
    <property type="match status" value="1"/>
</dbReference>
<dbReference type="SMART" id="SM00327">
    <property type="entry name" value="VWA"/>
    <property type="match status" value="2"/>
</dbReference>
<dbReference type="PANTHER" id="PTHR24023">
    <property type="entry name" value="COLLAGEN ALPHA"/>
    <property type="match status" value="1"/>
</dbReference>
<dbReference type="InterPro" id="IPR036880">
    <property type="entry name" value="Kunitz_BPTI_sf"/>
</dbReference>
<keyword evidence="3" id="KW-0272">Extracellular matrix</keyword>
<dbReference type="CDD" id="cd22628">
    <property type="entry name" value="Kunitz_collagen_alpha1_XXVIII"/>
    <property type="match status" value="1"/>
</dbReference>
<dbReference type="PROSITE" id="PS50279">
    <property type="entry name" value="BPTI_KUNITZ_2"/>
    <property type="match status" value="1"/>
</dbReference>
<keyword evidence="12" id="KW-0379">Hydroxylation</keyword>
<keyword evidence="8" id="KW-0130">Cell adhesion</keyword>
<dbReference type="InterPro" id="IPR002223">
    <property type="entry name" value="Kunitz_BPTI"/>
</dbReference>
<dbReference type="Pfam" id="PF01391">
    <property type="entry name" value="Collagen"/>
    <property type="match status" value="1"/>
</dbReference>
<evidence type="ECO:0000256" key="17">
    <source>
        <dbReference type="SAM" id="SignalP"/>
    </source>
</evidence>
<feature type="domain" description="BPTI/Kunitz inhibitor" evidence="19">
    <location>
        <begin position="1184"/>
        <end position="1234"/>
    </location>
</feature>
<evidence type="ECO:0000256" key="2">
    <source>
        <dbReference type="ARBA" id="ARBA00022525"/>
    </source>
</evidence>
<keyword evidence="5 17" id="KW-0732">Signal</keyword>
<feature type="compositionally biased region" description="Low complexity" evidence="16">
    <location>
        <begin position="610"/>
        <end position="634"/>
    </location>
</feature>
<dbReference type="GO" id="GO:0007155">
    <property type="term" value="P:cell adhesion"/>
    <property type="evidence" value="ECO:0007669"/>
    <property type="project" value="UniProtKB-KW"/>
</dbReference>
<evidence type="ECO:0000256" key="12">
    <source>
        <dbReference type="ARBA" id="ARBA00023278"/>
    </source>
</evidence>
<feature type="region of interest" description="Disordered" evidence="16">
    <location>
        <begin position="1119"/>
        <end position="1161"/>
    </location>
</feature>
<evidence type="ECO:0000256" key="5">
    <source>
        <dbReference type="ARBA" id="ARBA00022729"/>
    </source>
</evidence>
<feature type="compositionally biased region" description="Low complexity" evidence="16">
    <location>
        <begin position="1136"/>
        <end position="1150"/>
    </location>
</feature>
<keyword evidence="2" id="KW-0964">Secreted</keyword>
<dbReference type="FunFam" id="3.40.50.410:FF:000051">
    <property type="entry name" value="Collagen type XXVIII alpha 1 chain"/>
    <property type="match status" value="1"/>
</dbReference>
<feature type="chain" id="PRO_5034375171" description="Collagen alpha-1(XXVIII) chain" evidence="17">
    <location>
        <begin position="25"/>
        <end position="1237"/>
    </location>
</feature>
<dbReference type="Gene3D" id="4.10.410.10">
    <property type="entry name" value="Pancreatic trypsin inhibitor Kunitz domain"/>
    <property type="match status" value="1"/>
</dbReference>
<feature type="signal peptide" evidence="17">
    <location>
        <begin position="1"/>
        <end position="24"/>
    </location>
</feature>
<feature type="compositionally biased region" description="Basic and acidic residues" evidence="16">
    <location>
        <begin position="292"/>
        <end position="310"/>
    </location>
</feature>